<comment type="similarity">
    <text evidence="7">Belongs to the binding-protein-dependent transport system permease family.</text>
</comment>
<proteinExistence type="inferred from homology"/>
<evidence type="ECO:0000256" key="3">
    <source>
        <dbReference type="ARBA" id="ARBA00022475"/>
    </source>
</evidence>
<dbReference type="Proteomes" id="UP001597368">
    <property type="component" value="Unassembled WGS sequence"/>
</dbReference>
<dbReference type="InterPro" id="IPR000515">
    <property type="entry name" value="MetI-like"/>
</dbReference>
<feature type="domain" description="ABC transmembrane type-1" evidence="8">
    <location>
        <begin position="69"/>
        <end position="260"/>
    </location>
</feature>
<comment type="caution">
    <text evidence="9">The sequence shown here is derived from an EMBL/GenBank/DDBJ whole genome shotgun (WGS) entry which is preliminary data.</text>
</comment>
<dbReference type="PROSITE" id="PS50928">
    <property type="entry name" value="ABC_TM1"/>
    <property type="match status" value="1"/>
</dbReference>
<evidence type="ECO:0000256" key="5">
    <source>
        <dbReference type="ARBA" id="ARBA00022989"/>
    </source>
</evidence>
<organism evidence="9 10">
    <name type="scientific">Nonomuraea mangrovi</name>
    <dbReference type="NCBI Taxonomy" id="2316207"/>
    <lineage>
        <taxon>Bacteria</taxon>
        <taxon>Bacillati</taxon>
        <taxon>Actinomycetota</taxon>
        <taxon>Actinomycetes</taxon>
        <taxon>Streptosporangiales</taxon>
        <taxon>Streptosporangiaceae</taxon>
        <taxon>Nonomuraea</taxon>
    </lineage>
</organism>
<keyword evidence="6 7" id="KW-0472">Membrane</keyword>
<keyword evidence="2 7" id="KW-0813">Transport</keyword>
<accession>A0ABW4T2B5</accession>
<dbReference type="CDD" id="cd06261">
    <property type="entry name" value="TM_PBP2"/>
    <property type="match status" value="1"/>
</dbReference>
<dbReference type="Pfam" id="PF00528">
    <property type="entry name" value="BPD_transp_1"/>
    <property type="match status" value="1"/>
</dbReference>
<dbReference type="InterPro" id="IPR035906">
    <property type="entry name" value="MetI-like_sf"/>
</dbReference>
<dbReference type="Pfam" id="PF12911">
    <property type="entry name" value="OppC_N"/>
    <property type="match status" value="1"/>
</dbReference>
<evidence type="ECO:0000256" key="6">
    <source>
        <dbReference type="ARBA" id="ARBA00023136"/>
    </source>
</evidence>
<keyword evidence="10" id="KW-1185">Reference proteome</keyword>
<sequence length="286" mass="30370">MRRLRANPRATAGVAVLLLLTAVALLAGWLAPYDPAEQVGPVFGPPEPAHPLGLDDGGHDVLSLLLYGTRPTLFVGAAAALVAILVGGVVGVVAGYFGGWVDGLLMRITDYAIVIPALPLGIVIAAVWGSSIGHLVVVIALLLWTSTARVVRAETASLRNRPAIRRILGLGASHARVIVRFLVPQLAPLLSAMAALTIALAIFTETALTFLGLGDPDTITWGTMIRFAFQRTAMTQGAWWAFAPPGIAISLVVMCCYWVSQSIEDTLNPRLKVAHVSRAYFQVVNR</sequence>
<feature type="transmembrane region" description="Helical" evidence="7">
    <location>
        <begin position="237"/>
        <end position="260"/>
    </location>
</feature>
<reference evidence="10" key="1">
    <citation type="journal article" date="2019" name="Int. J. Syst. Evol. Microbiol.">
        <title>The Global Catalogue of Microorganisms (GCM) 10K type strain sequencing project: providing services to taxonomists for standard genome sequencing and annotation.</title>
        <authorList>
            <consortium name="The Broad Institute Genomics Platform"/>
            <consortium name="The Broad Institute Genome Sequencing Center for Infectious Disease"/>
            <person name="Wu L."/>
            <person name="Ma J."/>
        </authorList>
    </citation>
    <scope>NUCLEOTIDE SEQUENCE [LARGE SCALE GENOMIC DNA]</scope>
    <source>
        <strain evidence="10">ICMP 6774ER</strain>
    </source>
</reference>
<feature type="transmembrane region" description="Helical" evidence="7">
    <location>
        <begin position="73"/>
        <end position="96"/>
    </location>
</feature>
<dbReference type="PANTHER" id="PTHR43386">
    <property type="entry name" value="OLIGOPEPTIDE TRANSPORT SYSTEM PERMEASE PROTEIN APPC"/>
    <property type="match status" value="1"/>
</dbReference>
<keyword evidence="4 7" id="KW-0812">Transmembrane</keyword>
<feature type="transmembrane region" description="Helical" evidence="7">
    <location>
        <begin position="12"/>
        <end position="31"/>
    </location>
</feature>
<evidence type="ECO:0000313" key="9">
    <source>
        <dbReference type="EMBL" id="MFD1935497.1"/>
    </source>
</evidence>
<keyword evidence="5 7" id="KW-1133">Transmembrane helix</keyword>
<dbReference type="PANTHER" id="PTHR43386:SF1">
    <property type="entry name" value="D,D-DIPEPTIDE TRANSPORT SYSTEM PERMEASE PROTEIN DDPC-RELATED"/>
    <property type="match status" value="1"/>
</dbReference>
<keyword evidence="3" id="KW-1003">Cell membrane</keyword>
<dbReference type="RefSeq" id="WP_379575613.1">
    <property type="nucleotide sequence ID" value="NZ_JBHUFV010000043.1"/>
</dbReference>
<dbReference type="SUPFAM" id="SSF161098">
    <property type="entry name" value="MetI-like"/>
    <property type="match status" value="1"/>
</dbReference>
<feature type="transmembrane region" description="Helical" evidence="7">
    <location>
        <begin position="134"/>
        <end position="151"/>
    </location>
</feature>
<dbReference type="InterPro" id="IPR025966">
    <property type="entry name" value="OppC_N"/>
</dbReference>
<gene>
    <name evidence="9" type="ORF">ACFSKW_28895</name>
</gene>
<evidence type="ECO:0000256" key="4">
    <source>
        <dbReference type="ARBA" id="ARBA00022692"/>
    </source>
</evidence>
<dbReference type="EMBL" id="JBHUFV010000043">
    <property type="protein sequence ID" value="MFD1935497.1"/>
    <property type="molecule type" value="Genomic_DNA"/>
</dbReference>
<evidence type="ECO:0000259" key="8">
    <source>
        <dbReference type="PROSITE" id="PS50928"/>
    </source>
</evidence>
<dbReference type="InterPro" id="IPR050366">
    <property type="entry name" value="BP-dependent_transpt_permease"/>
</dbReference>
<evidence type="ECO:0000256" key="1">
    <source>
        <dbReference type="ARBA" id="ARBA00004651"/>
    </source>
</evidence>
<dbReference type="Gene3D" id="1.10.3720.10">
    <property type="entry name" value="MetI-like"/>
    <property type="match status" value="1"/>
</dbReference>
<name>A0ABW4T2B5_9ACTN</name>
<evidence type="ECO:0000313" key="10">
    <source>
        <dbReference type="Proteomes" id="UP001597368"/>
    </source>
</evidence>
<evidence type="ECO:0000256" key="2">
    <source>
        <dbReference type="ARBA" id="ARBA00022448"/>
    </source>
</evidence>
<evidence type="ECO:0000256" key="7">
    <source>
        <dbReference type="RuleBase" id="RU363032"/>
    </source>
</evidence>
<feature type="transmembrane region" description="Helical" evidence="7">
    <location>
        <begin position="189"/>
        <end position="216"/>
    </location>
</feature>
<feature type="transmembrane region" description="Helical" evidence="7">
    <location>
        <begin position="108"/>
        <end position="128"/>
    </location>
</feature>
<comment type="subcellular location">
    <subcellularLocation>
        <location evidence="1 7">Cell membrane</location>
        <topology evidence="1 7">Multi-pass membrane protein</topology>
    </subcellularLocation>
</comment>
<protein>
    <submittedName>
        <fullName evidence="9">ABC transporter permease</fullName>
    </submittedName>
</protein>